<protein>
    <submittedName>
        <fullName evidence="1">Uncharacterized protein</fullName>
    </submittedName>
</protein>
<dbReference type="OrthoDB" id="4140430at2759"/>
<dbReference type="Proteomes" id="UP000053411">
    <property type="component" value="Unassembled WGS sequence"/>
</dbReference>
<sequence length="345" mass="39510">MDGSRSESSIDLVEEFSKDIGDLSKDENIKILTAGVNNMYSIAKCVRNLIAQNGGLKAYLTYQRLVKLLDFVWKSAQSFQNNVLESDLSKKQPNGLPGTLKGFGEVLDELKRNLPQEDIVEDTNKIPNSSAIELLLELFYKGIAKVPRNIYEFLLAFEARFGRYFTETNSCGLPKVVFICYKPGGVIVTASAVRWEIPLGNTKGLQYKRVNAKLREMRMKRFRSAPTEEEEAKFTQVKAANHRWQQGGQTMSRQLKDERFKPFKHRRRQAGAFHVLGGAGSILKIHNPCIKCRHLFRFKYIGQKATDNRRQRNTLWNYRNCAEDLCHEFCVKKEASDRKPDTSLC</sequence>
<dbReference type="RefSeq" id="XP_016631691.1">
    <property type="nucleotide sequence ID" value="XM_016777520.1"/>
</dbReference>
<evidence type="ECO:0000313" key="1">
    <source>
        <dbReference type="EMBL" id="KIX97568.1"/>
    </source>
</evidence>
<reference evidence="1 2" key="1">
    <citation type="submission" date="2015-01" db="EMBL/GenBank/DDBJ databases">
        <title>The Genome Sequence of Fonsecaea multimorphosa CBS 102226.</title>
        <authorList>
            <consortium name="The Broad Institute Genomics Platform"/>
            <person name="Cuomo C."/>
            <person name="de Hoog S."/>
            <person name="Gorbushina A."/>
            <person name="Stielow B."/>
            <person name="Teixiera M."/>
            <person name="Abouelleil A."/>
            <person name="Chapman S.B."/>
            <person name="Priest M."/>
            <person name="Young S.K."/>
            <person name="Wortman J."/>
            <person name="Nusbaum C."/>
            <person name="Birren B."/>
        </authorList>
    </citation>
    <scope>NUCLEOTIDE SEQUENCE [LARGE SCALE GENOMIC DNA]</scope>
    <source>
        <strain evidence="1 2">CBS 102226</strain>
    </source>
</reference>
<evidence type="ECO:0000313" key="2">
    <source>
        <dbReference type="Proteomes" id="UP000053411"/>
    </source>
</evidence>
<proteinExistence type="predicted"/>
<organism evidence="1 2">
    <name type="scientific">Fonsecaea multimorphosa CBS 102226</name>
    <dbReference type="NCBI Taxonomy" id="1442371"/>
    <lineage>
        <taxon>Eukaryota</taxon>
        <taxon>Fungi</taxon>
        <taxon>Dikarya</taxon>
        <taxon>Ascomycota</taxon>
        <taxon>Pezizomycotina</taxon>
        <taxon>Eurotiomycetes</taxon>
        <taxon>Chaetothyriomycetidae</taxon>
        <taxon>Chaetothyriales</taxon>
        <taxon>Herpotrichiellaceae</taxon>
        <taxon>Fonsecaea</taxon>
    </lineage>
</organism>
<gene>
    <name evidence="1" type="ORF">Z520_07021</name>
</gene>
<name>A0A0D2KLL0_9EURO</name>
<dbReference type="AlphaFoldDB" id="A0A0D2KLL0"/>
<dbReference type="VEuPathDB" id="FungiDB:Z520_07021"/>
<dbReference type="GeneID" id="27712767"/>
<accession>A0A0D2KLL0</accession>
<dbReference type="EMBL" id="KN848074">
    <property type="protein sequence ID" value="KIX97568.1"/>
    <property type="molecule type" value="Genomic_DNA"/>
</dbReference>
<keyword evidence="2" id="KW-1185">Reference proteome</keyword>